<feature type="region of interest" description="Disordered" evidence="1">
    <location>
        <begin position="74"/>
        <end position="96"/>
    </location>
</feature>
<proteinExistence type="predicted"/>
<sequence>MSEPSPTREQIERELVALGEASPNATELALLERELDDEPEVASMARLSELAEPLAFEDLSELETQRAWRKIEEQVGSNPDRDEAIAAPAASSPVGGSTRGRLLAVAGLAAAAVVLVIILPQEREQQAEGPSAKEVAELSEQVRSTLRLLDDGKTDTERAAALAADYERRLEEQGG</sequence>
<evidence type="ECO:0000313" key="3">
    <source>
        <dbReference type="Proteomes" id="UP000237968"/>
    </source>
</evidence>
<dbReference type="Proteomes" id="UP000237968">
    <property type="component" value="Unassembled WGS sequence"/>
</dbReference>
<comment type="caution">
    <text evidence="2">The sequence shown here is derived from an EMBL/GenBank/DDBJ whole genome shotgun (WGS) entry which is preliminary data.</text>
</comment>
<evidence type="ECO:0000256" key="1">
    <source>
        <dbReference type="SAM" id="MobiDB-lite"/>
    </source>
</evidence>
<gene>
    <name evidence="2" type="ORF">ENSA5_18650</name>
</gene>
<dbReference type="RefSeq" id="WP_106391309.1">
    <property type="nucleotide sequence ID" value="NZ_PVNK01000108.1"/>
</dbReference>
<evidence type="ECO:0000313" key="2">
    <source>
        <dbReference type="EMBL" id="PRQ02926.1"/>
    </source>
</evidence>
<protein>
    <submittedName>
        <fullName evidence="2">Uncharacterized protein</fullName>
    </submittedName>
</protein>
<dbReference type="AlphaFoldDB" id="A0A2S9YD30"/>
<dbReference type="OrthoDB" id="9879588at2"/>
<dbReference type="EMBL" id="PVNK01000108">
    <property type="protein sequence ID" value="PRQ02926.1"/>
    <property type="molecule type" value="Genomic_DNA"/>
</dbReference>
<feature type="compositionally biased region" description="Basic and acidic residues" evidence="1">
    <location>
        <begin position="74"/>
        <end position="84"/>
    </location>
</feature>
<organism evidence="2 3">
    <name type="scientific">Enhygromyxa salina</name>
    <dbReference type="NCBI Taxonomy" id="215803"/>
    <lineage>
        <taxon>Bacteria</taxon>
        <taxon>Pseudomonadati</taxon>
        <taxon>Myxococcota</taxon>
        <taxon>Polyangia</taxon>
        <taxon>Nannocystales</taxon>
        <taxon>Nannocystaceae</taxon>
        <taxon>Enhygromyxa</taxon>
    </lineage>
</organism>
<name>A0A2S9YD30_9BACT</name>
<keyword evidence="3" id="KW-1185">Reference proteome</keyword>
<reference evidence="2 3" key="1">
    <citation type="submission" date="2018-03" db="EMBL/GenBank/DDBJ databases">
        <title>Draft Genome Sequences of the Obligatory Marine Myxobacteria Enhygromyxa salina SWB005.</title>
        <authorList>
            <person name="Poehlein A."/>
            <person name="Moghaddam J.A."/>
            <person name="Harms H."/>
            <person name="Alanjari M."/>
            <person name="Koenig G.M."/>
            <person name="Daniel R."/>
            <person name="Schaeberle T.F."/>
        </authorList>
    </citation>
    <scope>NUCLEOTIDE SEQUENCE [LARGE SCALE GENOMIC DNA]</scope>
    <source>
        <strain evidence="2 3">SWB005</strain>
    </source>
</reference>
<accession>A0A2S9YD30</accession>